<name>A0ABQ8SYM8_PERAM</name>
<comment type="caution">
    <text evidence="2">The sequence shown here is derived from an EMBL/GenBank/DDBJ whole genome shotgun (WGS) entry which is preliminary data.</text>
</comment>
<dbReference type="InterPro" id="IPR036397">
    <property type="entry name" value="RNaseH_sf"/>
</dbReference>
<evidence type="ECO:0000313" key="3">
    <source>
        <dbReference type="Proteomes" id="UP001148838"/>
    </source>
</evidence>
<organism evidence="2 3">
    <name type="scientific">Periplaneta americana</name>
    <name type="common">American cockroach</name>
    <name type="synonym">Blatta americana</name>
    <dbReference type="NCBI Taxonomy" id="6978"/>
    <lineage>
        <taxon>Eukaryota</taxon>
        <taxon>Metazoa</taxon>
        <taxon>Ecdysozoa</taxon>
        <taxon>Arthropoda</taxon>
        <taxon>Hexapoda</taxon>
        <taxon>Insecta</taxon>
        <taxon>Pterygota</taxon>
        <taxon>Neoptera</taxon>
        <taxon>Polyneoptera</taxon>
        <taxon>Dictyoptera</taxon>
        <taxon>Blattodea</taxon>
        <taxon>Blattoidea</taxon>
        <taxon>Blattidae</taxon>
        <taxon>Blattinae</taxon>
        <taxon>Periplaneta</taxon>
    </lineage>
</organism>
<dbReference type="InterPro" id="IPR000477">
    <property type="entry name" value="RT_dom"/>
</dbReference>
<dbReference type="Pfam" id="PF00078">
    <property type="entry name" value="RVT_1"/>
    <property type="match status" value="1"/>
</dbReference>
<dbReference type="EMBL" id="JAJSOF020000017">
    <property type="protein sequence ID" value="KAJ4439329.1"/>
    <property type="molecule type" value="Genomic_DNA"/>
</dbReference>
<dbReference type="InterPro" id="IPR052709">
    <property type="entry name" value="Transposase-MT_Hybrid"/>
</dbReference>
<dbReference type="Gene3D" id="3.30.420.10">
    <property type="entry name" value="Ribonuclease H-like superfamily/Ribonuclease H"/>
    <property type="match status" value="1"/>
</dbReference>
<dbReference type="Proteomes" id="UP001148838">
    <property type="component" value="Unassembled WGS sequence"/>
</dbReference>
<gene>
    <name evidence="2" type="ORF">ANN_07451</name>
</gene>
<reference evidence="2 3" key="1">
    <citation type="journal article" date="2022" name="Allergy">
        <title>Genome assembly and annotation of Periplaneta americana reveal a comprehensive cockroach allergen profile.</title>
        <authorList>
            <person name="Wang L."/>
            <person name="Xiong Q."/>
            <person name="Saelim N."/>
            <person name="Wang L."/>
            <person name="Nong W."/>
            <person name="Wan A.T."/>
            <person name="Shi M."/>
            <person name="Liu X."/>
            <person name="Cao Q."/>
            <person name="Hui J.H.L."/>
            <person name="Sookrung N."/>
            <person name="Leung T.F."/>
            <person name="Tungtrongchitr A."/>
            <person name="Tsui S.K.W."/>
        </authorList>
    </citation>
    <scope>NUCLEOTIDE SEQUENCE [LARGE SCALE GENOMIC DNA]</scope>
    <source>
        <strain evidence="2">PWHHKU_190912</strain>
    </source>
</reference>
<protein>
    <recommendedName>
        <fullName evidence="1">Reverse transcriptase domain-containing protein</fullName>
    </recommendedName>
</protein>
<evidence type="ECO:0000259" key="1">
    <source>
        <dbReference type="Pfam" id="PF00078"/>
    </source>
</evidence>
<accession>A0ABQ8SYM8</accession>
<feature type="domain" description="Reverse transcriptase" evidence="1">
    <location>
        <begin position="263"/>
        <end position="342"/>
    </location>
</feature>
<dbReference type="PANTHER" id="PTHR46060">
    <property type="entry name" value="MARINER MOS1 TRANSPOSASE-LIKE PROTEIN"/>
    <property type="match status" value="1"/>
</dbReference>
<dbReference type="PANTHER" id="PTHR46060:SF1">
    <property type="entry name" value="MARINER MOS1 TRANSPOSASE-LIKE PROTEIN"/>
    <property type="match status" value="1"/>
</dbReference>
<sequence>MLTDGVVLLHDNARPHTARDTQNLISKFGREQIDHPPYSPDLAPSDFHLFLHLKKFLGGQRFDGDDEVKTAVREWFASQFYKEGIERLVPRLDKCLNNGGDYVEKIYTLPKQRRNITDFVKKSYHEYFGIKLGDQSKAWTPHKVCRVCIEELHHWINGRRLLLSFGVPMVWREQSNHSNDRYFCSYDVKGPGIEPGPTGFAARRADRYSTGSYGLARSMWTSVPRKKSILSRLRTSHNIRDIGQEYAIRKVQDNREGLELNELHQLLVYADDVNMLGENPQTIRENTGILLEASKEIGFEVNPEKTKYMIMSRDENIVRNGNIKIGNLSFEEVEKLKYLGATVTNIQ</sequence>
<keyword evidence="3" id="KW-1185">Reference proteome</keyword>
<proteinExistence type="predicted"/>
<evidence type="ECO:0000313" key="2">
    <source>
        <dbReference type="EMBL" id="KAJ4439329.1"/>
    </source>
</evidence>